<organism evidence="1 2">
    <name type="scientific">Chiloscyllium punctatum</name>
    <name type="common">Brownbanded bambooshark</name>
    <name type="synonym">Hemiscyllium punctatum</name>
    <dbReference type="NCBI Taxonomy" id="137246"/>
    <lineage>
        <taxon>Eukaryota</taxon>
        <taxon>Metazoa</taxon>
        <taxon>Chordata</taxon>
        <taxon>Craniata</taxon>
        <taxon>Vertebrata</taxon>
        <taxon>Chondrichthyes</taxon>
        <taxon>Elasmobranchii</taxon>
        <taxon>Galeomorphii</taxon>
        <taxon>Galeoidea</taxon>
        <taxon>Orectolobiformes</taxon>
        <taxon>Hemiscylliidae</taxon>
        <taxon>Chiloscyllium</taxon>
    </lineage>
</organism>
<comment type="caution">
    <text evidence="1">The sequence shown here is derived from an EMBL/GenBank/DDBJ whole genome shotgun (WGS) entry which is preliminary data.</text>
</comment>
<evidence type="ECO:0000313" key="1">
    <source>
        <dbReference type="EMBL" id="GCC23891.1"/>
    </source>
</evidence>
<dbReference type="EMBL" id="BEZZ01000042">
    <property type="protein sequence ID" value="GCC23891.1"/>
    <property type="molecule type" value="Genomic_DNA"/>
</dbReference>
<dbReference type="AlphaFoldDB" id="A0A401S0E8"/>
<sequence length="105" mass="11824">MITWNPANIAYEAKTSNTYLINTETSALNCSVRQLTHFQAIPVYFCNWPSKHAKKHNRHYLPILFPLMLEDMSKMIGKQGKSSTTAVSFSDRASCKIQLNTVGTA</sequence>
<evidence type="ECO:0000313" key="2">
    <source>
        <dbReference type="Proteomes" id="UP000287033"/>
    </source>
</evidence>
<reference evidence="1 2" key="1">
    <citation type="journal article" date="2018" name="Nat. Ecol. Evol.">
        <title>Shark genomes provide insights into elasmobranch evolution and the origin of vertebrates.</title>
        <authorList>
            <person name="Hara Y"/>
            <person name="Yamaguchi K"/>
            <person name="Onimaru K"/>
            <person name="Kadota M"/>
            <person name="Koyanagi M"/>
            <person name="Keeley SD"/>
            <person name="Tatsumi K"/>
            <person name="Tanaka K"/>
            <person name="Motone F"/>
            <person name="Kageyama Y"/>
            <person name="Nozu R"/>
            <person name="Adachi N"/>
            <person name="Nishimura O"/>
            <person name="Nakagawa R"/>
            <person name="Tanegashima C"/>
            <person name="Kiyatake I"/>
            <person name="Matsumoto R"/>
            <person name="Murakumo K"/>
            <person name="Nishida K"/>
            <person name="Terakita A"/>
            <person name="Kuratani S"/>
            <person name="Sato K"/>
            <person name="Hyodo S Kuraku.S."/>
        </authorList>
    </citation>
    <scope>NUCLEOTIDE SEQUENCE [LARGE SCALE GENOMIC DNA]</scope>
</reference>
<accession>A0A401S0E8</accession>
<dbReference type="Proteomes" id="UP000287033">
    <property type="component" value="Unassembled WGS sequence"/>
</dbReference>
<gene>
    <name evidence="1" type="ORF">chiPu_0002289</name>
</gene>
<name>A0A401S0E8_CHIPU</name>
<proteinExistence type="predicted"/>
<protein>
    <submittedName>
        <fullName evidence="1">Uncharacterized protein</fullName>
    </submittedName>
</protein>
<keyword evidence="2" id="KW-1185">Reference proteome</keyword>